<evidence type="ECO:0000256" key="2">
    <source>
        <dbReference type="ARBA" id="ARBA00022617"/>
    </source>
</evidence>
<dbReference type="PANTHER" id="PTHR46696">
    <property type="entry name" value="P450, PUTATIVE (EUROFUNG)-RELATED"/>
    <property type="match status" value="1"/>
</dbReference>
<evidence type="ECO:0000256" key="5">
    <source>
        <dbReference type="ARBA" id="ARBA00023004"/>
    </source>
</evidence>
<protein>
    <submittedName>
        <fullName evidence="7">Cytochrome P450</fullName>
    </submittedName>
</protein>
<dbReference type="GO" id="GO:0020037">
    <property type="term" value="F:heme binding"/>
    <property type="evidence" value="ECO:0007669"/>
    <property type="project" value="InterPro"/>
</dbReference>
<keyword evidence="4" id="KW-0560">Oxidoreductase</keyword>
<dbReference type="SUPFAM" id="SSF48264">
    <property type="entry name" value="Cytochrome P450"/>
    <property type="match status" value="1"/>
</dbReference>
<organism evidence="7 8">
    <name type="scientific">Streptomyces triticiradicis</name>
    <dbReference type="NCBI Taxonomy" id="2651189"/>
    <lineage>
        <taxon>Bacteria</taxon>
        <taxon>Bacillati</taxon>
        <taxon>Actinomycetota</taxon>
        <taxon>Actinomycetes</taxon>
        <taxon>Kitasatosporales</taxon>
        <taxon>Streptomycetaceae</taxon>
        <taxon>Streptomyces</taxon>
    </lineage>
</organism>
<gene>
    <name evidence="7" type="ORF">F8144_35860</name>
</gene>
<sequence length="402" mass="43757">MRMSGATGLHAERTRAMTMAENNIPSMASLTSPLLGINEELRAMQAERPIWKVRTYTGDEAWLVMGAPEIKRLLVDRRLGRSHPDPVNAPKYAPSPVFEQIMTEFGRHAEIRALLTPYFSRTSMRGMQPKVEAAVAELVDTMLAGESPAELQKVLARPLAMRVMCELVGIPVADQELVGRLLHQMAGLGAGDGDATLDAYLAGIAAQRRAEPREDMMSGLVAAGQTDERVATLVAMLLFAGGESVATHIGFGVARLATDDALREALSHDPALVEPVVEEMLRTASHGGGAQPHYANADIEIAGVTIRAGDLVLPDFALANFDARAFENPEAVDLTRSPNQHLAFAHGIWHCLGAPLARMELRTVYTTLFERAPSIRLAVPLDELNRETDRLFSTMPELSITW</sequence>
<comment type="caution">
    <text evidence="7">The sequence shown here is derived from an EMBL/GenBank/DDBJ whole genome shotgun (WGS) entry which is preliminary data.</text>
</comment>
<dbReference type="Pfam" id="PF00067">
    <property type="entry name" value="p450"/>
    <property type="match status" value="1"/>
</dbReference>
<dbReference type="Gene3D" id="1.10.630.10">
    <property type="entry name" value="Cytochrome P450"/>
    <property type="match status" value="1"/>
</dbReference>
<evidence type="ECO:0000313" key="8">
    <source>
        <dbReference type="Proteomes" id="UP000442990"/>
    </source>
</evidence>
<evidence type="ECO:0000313" key="7">
    <source>
        <dbReference type="EMBL" id="KAB1979583.1"/>
    </source>
</evidence>
<evidence type="ECO:0000256" key="3">
    <source>
        <dbReference type="ARBA" id="ARBA00022723"/>
    </source>
</evidence>
<keyword evidence="2" id="KW-0349">Heme</keyword>
<keyword evidence="5" id="KW-0408">Iron</keyword>
<evidence type="ECO:0000256" key="1">
    <source>
        <dbReference type="ARBA" id="ARBA00010617"/>
    </source>
</evidence>
<dbReference type="InterPro" id="IPR036396">
    <property type="entry name" value="Cyt_P450_sf"/>
</dbReference>
<keyword evidence="3" id="KW-0479">Metal-binding</keyword>
<dbReference type="GO" id="GO:0016705">
    <property type="term" value="F:oxidoreductase activity, acting on paired donors, with incorporation or reduction of molecular oxygen"/>
    <property type="evidence" value="ECO:0007669"/>
    <property type="project" value="InterPro"/>
</dbReference>
<dbReference type="Proteomes" id="UP000442990">
    <property type="component" value="Unassembled WGS sequence"/>
</dbReference>
<dbReference type="EMBL" id="WBKG01000041">
    <property type="protein sequence ID" value="KAB1979583.1"/>
    <property type="molecule type" value="Genomic_DNA"/>
</dbReference>
<dbReference type="PRINTS" id="PR00359">
    <property type="entry name" value="BP450"/>
</dbReference>
<evidence type="ECO:0000256" key="6">
    <source>
        <dbReference type="ARBA" id="ARBA00023033"/>
    </source>
</evidence>
<comment type="similarity">
    <text evidence="1">Belongs to the cytochrome P450 family.</text>
</comment>
<dbReference type="FunFam" id="1.10.630.10:FF:000018">
    <property type="entry name" value="Cytochrome P450 monooxygenase"/>
    <property type="match status" value="1"/>
</dbReference>
<dbReference type="AlphaFoldDB" id="A0A7J5D5J8"/>
<proteinExistence type="inferred from homology"/>
<keyword evidence="6" id="KW-0503">Monooxygenase</keyword>
<dbReference type="PANTHER" id="PTHR46696:SF1">
    <property type="entry name" value="CYTOCHROME P450 YJIB-RELATED"/>
    <property type="match status" value="1"/>
</dbReference>
<keyword evidence="8" id="KW-1185">Reference proteome</keyword>
<dbReference type="GO" id="GO:0005506">
    <property type="term" value="F:iron ion binding"/>
    <property type="evidence" value="ECO:0007669"/>
    <property type="project" value="InterPro"/>
</dbReference>
<dbReference type="InterPro" id="IPR002397">
    <property type="entry name" value="Cyt_P450_B"/>
</dbReference>
<reference evidence="7 8" key="1">
    <citation type="submission" date="2019-09" db="EMBL/GenBank/DDBJ databases">
        <title>Isolation and identification of active actinomycetes.</title>
        <authorList>
            <person name="Yu Z."/>
            <person name="Han C."/>
            <person name="Yu B."/>
        </authorList>
    </citation>
    <scope>NUCLEOTIDE SEQUENCE [LARGE SCALE GENOMIC DNA]</scope>
    <source>
        <strain evidence="7 8">NEAU-H2</strain>
    </source>
</reference>
<dbReference type="GO" id="GO:0004497">
    <property type="term" value="F:monooxygenase activity"/>
    <property type="evidence" value="ECO:0007669"/>
    <property type="project" value="UniProtKB-KW"/>
</dbReference>
<name>A0A7J5D5J8_9ACTN</name>
<accession>A0A7J5D5J8</accession>
<evidence type="ECO:0000256" key="4">
    <source>
        <dbReference type="ARBA" id="ARBA00023002"/>
    </source>
</evidence>
<dbReference type="InterPro" id="IPR001128">
    <property type="entry name" value="Cyt_P450"/>
</dbReference>